<evidence type="ECO:0000256" key="1">
    <source>
        <dbReference type="SAM" id="Coils"/>
    </source>
</evidence>
<feature type="compositionally biased region" description="Basic residues" evidence="2">
    <location>
        <begin position="123"/>
        <end position="141"/>
    </location>
</feature>
<dbReference type="Proteomes" id="UP000236449">
    <property type="component" value="Unassembled WGS sequence"/>
</dbReference>
<dbReference type="RefSeq" id="WP_102967279.1">
    <property type="nucleotide sequence ID" value="NZ_POSK01000023.1"/>
</dbReference>
<feature type="coiled-coil region" evidence="1">
    <location>
        <begin position="147"/>
        <end position="174"/>
    </location>
</feature>
<keyword evidence="1" id="KW-0175">Coiled coil</keyword>
<dbReference type="OrthoDB" id="5875796at2"/>
<evidence type="ECO:0000313" key="4">
    <source>
        <dbReference type="Proteomes" id="UP000236449"/>
    </source>
</evidence>
<dbReference type="AlphaFoldDB" id="A0A2J8HSB2"/>
<organism evidence="3 4">
    <name type="scientific">Vibrio diazotrophicus</name>
    <dbReference type="NCBI Taxonomy" id="685"/>
    <lineage>
        <taxon>Bacteria</taxon>
        <taxon>Pseudomonadati</taxon>
        <taxon>Pseudomonadota</taxon>
        <taxon>Gammaproteobacteria</taxon>
        <taxon>Vibrionales</taxon>
        <taxon>Vibrionaceae</taxon>
        <taxon>Vibrio</taxon>
    </lineage>
</organism>
<proteinExistence type="predicted"/>
<reference evidence="3 4" key="1">
    <citation type="submission" date="2018-01" db="EMBL/GenBank/DDBJ databases">
        <title>Draft genome sequences of six Vibrio diazotrophicus strains isolated from deep-sea sediments of the Baltic Sea.</title>
        <authorList>
            <person name="Castillo D."/>
            <person name="Vandieken V."/>
            <person name="Chiang O."/>
            <person name="Middelboe M."/>
        </authorList>
    </citation>
    <scope>NUCLEOTIDE SEQUENCE [LARGE SCALE GENOMIC DNA]</scope>
    <source>
        <strain evidence="3 4">60.27F</strain>
    </source>
</reference>
<accession>A0A2J8HSB2</accession>
<feature type="region of interest" description="Disordered" evidence="2">
    <location>
        <begin position="120"/>
        <end position="142"/>
    </location>
</feature>
<comment type="caution">
    <text evidence="3">The sequence shown here is derived from an EMBL/GenBank/DDBJ whole genome shotgun (WGS) entry which is preliminary data.</text>
</comment>
<sequence>MMDVYATPSNEKYLHRQDYEKAATAALKVASKWLAKESIARLGKKLRIRASVMRRRVRVNKINKTTGGVWYGLESLNLAYARDYHQTPSGVQSGERFYKGAFAQVMSGSRELIWVRAGERHKTGQRRKRSPNGAQRYRKSPPVKLVREDIDDELTEETEAIMKLQSELQEVYQEAFIHELER</sequence>
<name>A0A2J8HSB2_VIBDI</name>
<evidence type="ECO:0000256" key="2">
    <source>
        <dbReference type="SAM" id="MobiDB-lite"/>
    </source>
</evidence>
<gene>
    <name evidence="3" type="ORF">C1N32_20640</name>
</gene>
<protein>
    <submittedName>
        <fullName evidence="3">Uncharacterized protein</fullName>
    </submittedName>
</protein>
<dbReference type="EMBL" id="POSK01000023">
    <property type="protein sequence ID" value="PNI01173.1"/>
    <property type="molecule type" value="Genomic_DNA"/>
</dbReference>
<evidence type="ECO:0000313" key="3">
    <source>
        <dbReference type="EMBL" id="PNI01173.1"/>
    </source>
</evidence>